<dbReference type="EMBL" id="WFLN01000006">
    <property type="protein sequence ID" value="KAB8030793.1"/>
    <property type="molecule type" value="Genomic_DNA"/>
</dbReference>
<proteinExistence type="predicted"/>
<feature type="signal peptide" evidence="1">
    <location>
        <begin position="1"/>
        <end position="20"/>
    </location>
</feature>
<organism evidence="2 3">
    <name type="scientific">Fluviispira multicolorata</name>
    <dbReference type="NCBI Taxonomy" id="2654512"/>
    <lineage>
        <taxon>Bacteria</taxon>
        <taxon>Pseudomonadati</taxon>
        <taxon>Bdellovibrionota</taxon>
        <taxon>Oligoflexia</taxon>
        <taxon>Silvanigrellales</taxon>
        <taxon>Silvanigrellaceae</taxon>
        <taxon>Fluviispira</taxon>
    </lineage>
</organism>
<dbReference type="AlphaFoldDB" id="A0A833JCL5"/>
<accession>A0A833JCL5</accession>
<reference evidence="2 3" key="1">
    <citation type="submission" date="2019-10" db="EMBL/GenBank/DDBJ databases">
        <title>New genus of Silvanigrellaceae.</title>
        <authorList>
            <person name="Pitt A."/>
            <person name="Hahn M.W."/>
        </authorList>
    </citation>
    <scope>NUCLEOTIDE SEQUENCE [LARGE SCALE GENOMIC DNA]</scope>
    <source>
        <strain evidence="2 3">33A1-SZDP</strain>
    </source>
</reference>
<evidence type="ECO:0000313" key="2">
    <source>
        <dbReference type="EMBL" id="KAB8030793.1"/>
    </source>
</evidence>
<dbReference type="Proteomes" id="UP000442694">
    <property type="component" value="Unassembled WGS sequence"/>
</dbReference>
<name>A0A833JCL5_9BACT</name>
<dbReference type="RefSeq" id="WP_152212720.1">
    <property type="nucleotide sequence ID" value="NZ_WFLN01000006.1"/>
</dbReference>
<protein>
    <submittedName>
        <fullName evidence="2">Uncharacterized protein</fullName>
    </submittedName>
</protein>
<feature type="chain" id="PRO_5032836018" evidence="1">
    <location>
        <begin position="21"/>
        <end position="215"/>
    </location>
</feature>
<keyword evidence="1" id="KW-0732">Signal</keyword>
<comment type="caution">
    <text evidence="2">The sequence shown here is derived from an EMBL/GenBank/DDBJ whole genome shotgun (WGS) entry which is preliminary data.</text>
</comment>
<gene>
    <name evidence="2" type="ORF">GCL57_07410</name>
</gene>
<evidence type="ECO:0000313" key="3">
    <source>
        <dbReference type="Proteomes" id="UP000442694"/>
    </source>
</evidence>
<keyword evidence="3" id="KW-1185">Reference proteome</keyword>
<evidence type="ECO:0000256" key="1">
    <source>
        <dbReference type="SAM" id="SignalP"/>
    </source>
</evidence>
<sequence>MLIIFKLIFVLLLPHFQSNAQTSIISNPVGEKIPEHKIISINKSIMSCGDRSGLYIYSSLDIQAILSISNFLSDEKVKMTTDWHSFLPMKYNSSSSGLNDKDILNFPDDVKRILYICTTWNESFQLKLFQIPKAAIDNITSNVKKQKPWQDLNAEDAKQLNNFSEETIRDFVNVVLRSEVYRSIKGGFNKNPTLWSTPFTWRMINTTSEKESNNG</sequence>